<protein>
    <submittedName>
        <fullName evidence="2">Uncharacterized protein</fullName>
    </submittedName>
</protein>
<name>A0A9W7BVS9_9STRA</name>
<evidence type="ECO:0000313" key="3">
    <source>
        <dbReference type="Proteomes" id="UP001165085"/>
    </source>
</evidence>
<feature type="region of interest" description="Disordered" evidence="1">
    <location>
        <begin position="99"/>
        <end position="131"/>
    </location>
</feature>
<evidence type="ECO:0000256" key="1">
    <source>
        <dbReference type="SAM" id="MobiDB-lite"/>
    </source>
</evidence>
<sequence length="382" mass="42802">MFKTENPATNAAIVKLINLYDGKLAKQIPEIEYNVLVACYQREEGAGKDFDVCLQILKVKFATMKFILQRAAVSEKISKKRKNDEILTTEESDFVKKRKLNHAKHNPTHNAKQAKERKENPSGKIATERKKYNAKRAAVSKIISKKRKNDEILTTEESDFVKKRKLNHAKHNPTHNAKAKEKRKEKMERLMEELSKLPPVGMTSGLTPDRASELLKTGPFEEVMEVIIDEGVAHKTCITGRLGDGADWEVTGGQQKGNKDSYFHSRKGYGIVALTVAVSGKVVEGNIVKKSDPEKETKRRGCAAQVVRSCEITVGKKWDSGLNDPKALGTGSYAEVLGEARIAVSVQVPVEADKVFNVDSEDEFESELEKFRECVFKSLRLK</sequence>
<evidence type="ECO:0000313" key="2">
    <source>
        <dbReference type="EMBL" id="GMH95040.1"/>
    </source>
</evidence>
<feature type="compositionally biased region" description="Basic and acidic residues" evidence="1">
    <location>
        <begin position="113"/>
        <end position="131"/>
    </location>
</feature>
<keyword evidence="3" id="KW-1185">Reference proteome</keyword>
<proteinExistence type="predicted"/>
<comment type="caution">
    <text evidence="2">The sequence shown here is derived from an EMBL/GenBank/DDBJ whole genome shotgun (WGS) entry which is preliminary data.</text>
</comment>
<dbReference type="EMBL" id="BRXY01000437">
    <property type="protein sequence ID" value="GMH95040.1"/>
    <property type="molecule type" value="Genomic_DNA"/>
</dbReference>
<reference evidence="3" key="1">
    <citation type="journal article" date="2023" name="Commun. Biol.">
        <title>Genome analysis of Parmales, the sister group of diatoms, reveals the evolutionary specialization of diatoms from phago-mixotrophs to photoautotrophs.</title>
        <authorList>
            <person name="Ban H."/>
            <person name="Sato S."/>
            <person name="Yoshikawa S."/>
            <person name="Yamada K."/>
            <person name="Nakamura Y."/>
            <person name="Ichinomiya M."/>
            <person name="Sato N."/>
            <person name="Blanc-Mathieu R."/>
            <person name="Endo H."/>
            <person name="Kuwata A."/>
            <person name="Ogata H."/>
        </authorList>
    </citation>
    <scope>NUCLEOTIDE SEQUENCE [LARGE SCALE GENOMIC DNA]</scope>
    <source>
        <strain evidence="3">NIES 3701</strain>
    </source>
</reference>
<dbReference type="Proteomes" id="UP001165085">
    <property type="component" value="Unassembled WGS sequence"/>
</dbReference>
<organism evidence="2 3">
    <name type="scientific">Triparma strigata</name>
    <dbReference type="NCBI Taxonomy" id="1606541"/>
    <lineage>
        <taxon>Eukaryota</taxon>
        <taxon>Sar</taxon>
        <taxon>Stramenopiles</taxon>
        <taxon>Ochrophyta</taxon>
        <taxon>Bolidophyceae</taxon>
        <taxon>Parmales</taxon>
        <taxon>Triparmaceae</taxon>
        <taxon>Triparma</taxon>
    </lineage>
</organism>
<accession>A0A9W7BVS9</accession>
<gene>
    <name evidence="2" type="ORF">TrST_g1555</name>
</gene>
<dbReference type="AlphaFoldDB" id="A0A9W7BVS9"/>